<gene>
    <name evidence="2" type="ORF">FWK35_00018504</name>
</gene>
<accession>A0A6G0Z6S5</accession>
<feature type="region of interest" description="Disordered" evidence="1">
    <location>
        <begin position="11"/>
        <end position="32"/>
    </location>
</feature>
<organism evidence="2 3">
    <name type="scientific">Aphis craccivora</name>
    <name type="common">Cowpea aphid</name>
    <dbReference type="NCBI Taxonomy" id="307492"/>
    <lineage>
        <taxon>Eukaryota</taxon>
        <taxon>Metazoa</taxon>
        <taxon>Ecdysozoa</taxon>
        <taxon>Arthropoda</taxon>
        <taxon>Hexapoda</taxon>
        <taxon>Insecta</taxon>
        <taxon>Pterygota</taxon>
        <taxon>Neoptera</taxon>
        <taxon>Paraneoptera</taxon>
        <taxon>Hemiptera</taxon>
        <taxon>Sternorrhyncha</taxon>
        <taxon>Aphidomorpha</taxon>
        <taxon>Aphidoidea</taxon>
        <taxon>Aphididae</taxon>
        <taxon>Aphidini</taxon>
        <taxon>Aphis</taxon>
        <taxon>Aphis</taxon>
    </lineage>
</organism>
<protein>
    <submittedName>
        <fullName evidence="2">Uncharacterized protein</fullName>
    </submittedName>
</protein>
<evidence type="ECO:0000313" key="2">
    <source>
        <dbReference type="EMBL" id="KAF0766159.1"/>
    </source>
</evidence>
<proteinExistence type="predicted"/>
<dbReference type="Proteomes" id="UP000478052">
    <property type="component" value="Unassembled WGS sequence"/>
</dbReference>
<keyword evidence="3" id="KW-1185">Reference proteome</keyword>
<dbReference type="OrthoDB" id="6627594at2759"/>
<reference evidence="2 3" key="1">
    <citation type="submission" date="2019-08" db="EMBL/GenBank/DDBJ databases">
        <title>Whole genome of Aphis craccivora.</title>
        <authorList>
            <person name="Voronova N.V."/>
            <person name="Shulinski R.S."/>
            <person name="Bandarenka Y.V."/>
            <person name="Zhorov D.G."/>
            <person name="Warner D."/>
        </authorList>
    </citation>
    <scope>NUCLEOTIDE SEQUENCE [LARGE SCALE GENOMIC DNA]</scope>
    <source>
        <strain evidence="2">180601</strain>
        <tissue evidence="2">Whole Body</tissue>
    </source>
</reference>
<comment type="caution">
    <text evidence="2">The sequence shown here is derived from an EMBL/GenBank/DDBJ whole genome shotgun (WGS) entry which is preliminary data.</text>
</comment>
<feature type="compositionally biased region" description="Pro residues" evidence="1">
    <location>
        <begin position="18"/>
        <end position="32"/>
    </location>
</feature>
<dbReference type="EMBL" id="VUJU01001252">
    <property type="protein sequence ID" value="KAF0766159.1"/>
    <property type="molecule type" value="Genomic_DNA"/>
</dbReference>
<sequence length="172" mass="17548">MKVVGGTPLEFPAAEPAVAPPPAQPDPSTAPPPFQLLEAARRAAASLLRNTGRVSDKVLWSAGKLLLSAGESINRVWDAVLHSSVRLLRAGGEACGSIAGRLARVPVIGLGASGVSEVVSVAVDAVASNVAHDTAVRGQALARLRAKLDESGARPRPAGQQQGPAVTFFPGQ</sequence>
<dbReference type="AlphaFoldDB" id="A0A6G0Z6S5"/>
<evidence type="ECO:0000256" key="1">
    <source>
        <dbReference type="SAM" id="MobiDB-lite"/>
    </source>
</evidence>
<evidence type="ECO:0000313" key="3">
    <source>
        <dbReference type="Proteomes" id="UP000478052"/>
    </source>
</evidence>
<name>A0A6G0Z6S5_APHCR</name>
<feature type="region of interest" description="Disordered" evidence="1">
    <location>
        <begin position="149"/>
        <end position="172"/>
    </location>
</feature>